<dbReference type="EMBL" id="VSRR010022432">
    <property type="protein sequence ID" value="MPC64688.1"/>
    <property type="molecule type" value="Genomic_DNA"/>
</dbReference>
<protein>
    <submittedName>
        <fullName evidence="1">Uncharacterized protein</fullName>
    </submittedName>
</protein>
<accession>A0A5B7H6H2</accession>
<name>A0A5B7H6H2_PORTR</name>
<dbReference type="AlphaFoldDB" id="A0A5B7H6H2"/>
<evidence type="ECO:0000313" key="1">
    <source>
        <dbReference type="EMBL" id="MPC64688.1"/>
    </source>
</evidence>
<sequence>MDCWKGSFLPSRKMAGGWVSSHHLGMVWDLSFLRGKGNLPGPVPGCNVLQDNVHPVHRVLAVVPVVEQSHLLLCGDVQVVQLCSGKDWNPGWSPGWIWNTHFIGEVGREQLYLVPSSLHYLTARCGDEGNGAVSDQSLLLLLASTLT</sequence>
<evidence type="ECO:0000313" key="2">
    <source>
        <dbReference type="Proteomes" id="UP000324222"/>
    </source>
</evidence>
<keyword evidence="2" id="KW-1185">Reference proteome</keyword>
<gene>
    <name evidence="1" type="ORF">E2C01_058808</name>
</gene>
<comment type="caution">
    <text evidence="1">The sequence shown here is derived from an EMBL/GenBank/DDBJ whole genome shotgun (WGS) entry which is preliminary data.</text>
</comment>
<dbReference type="Proteomes" id="UP000324222">
    <property type="component" value="Unassembled WGS sequence"/>
</dbReference>
<organism evidence="1 2">
    <name type="scientific">Portunus trituberculatus</name>
    <name type="common">Swimming crab</name>
    <name type="synonym">Neptunus trituberculatus</name>
    <dbReference type="NCBI Taxonomy" id="210409"/>
    <lineage>
        <taxon>Eukaryota</taxon>
        <taxon>Metazoa</taxon>
        <taxon>Ecdysozoa</taxon>
        <taxon>Arthropoda</taxon>
        <taxon>Crustacea</taxon>
        <taxon>Multicrustacea</taxon>
        <taxon>Malacostraca</taxon>
        <taxon>Eumalacostraca</taxon>
        <taxon>Eucarida</taxon>
        <taxon>Decapoda</taxon>
        <taxon>Pleocyemata</taxon>
        <taxon>Brachyura</taxon>
        <taxon>Eubrachyura</taxon>
        <taxon>Portunoidea</taxon>
        <taxon>Portunidae</taxon>
        <taxon>Portuninae</taxon>
        <taxon>Portunus</taxon>
    </lineage>
</organism>
<proteinExistence type="predicted"/>
<reference evidence="1 2" key="1">
    <citation type="submission" date="2019-05" db="EMBL/GenBank/DDBJ databases">
        <title>Another draft genome of Portunus trituberculatus and its Hox gene families provides insights of decapod evolution.</title>
        <authorList>
            <person name="Jeong J.-H."/>
            <person name="Song I."/>
            <person name="Kim S."/>
            <person name="Choi T."/>
            <person name="Kim D."/>
            <person name="Ryu S."/>
            <person name="Kim W."/>
        </authorList>
    </citation>
    <scope>NUCLEOTIDE SEQUENCE [LARGE SCALE GENOMIC DNA]</scope>
    <source>
        <tissue evidence="1">Muscle</tissue>
    </source>
</reference>